<dbReference type="Proteomes" id="UP000185596">
    <property type="component" value="Unassembled WGS sequence"/>
</dbReference>
<keyword evidence="3" id="KW-1185">Reference proteome</keyword>
<comment type="caution">
    <text evidence="2">The sequence shown here is derived from an EMBL/GenBank/DDBJ whole genome shotgun (WGS) entry which is preliminary data.</text>
</comment>
<proteinExistence type="predicted"/>
<accession>A0A1Q8CGY1</accession>
<feature type="transmembrane region" description="Helical" evidence="1">
    <location>
        <begin position="46"/>
        <end position="65"/>
    </location>
</feature>
<dbReference type="AlphaFoldDB" id="A0A1Q8CGY1"/>
<dbReference type="STRING" id="1912961.BU204_26470"/>
<feature type="transmembrane region" description="Helical" evidence="1">
    <location>
        <begin position="21"/>
        <end position="40"/>
    </location>
</feature>
<reference evidence="2 3" key="1">
    <citation type="submission" date="2016-12" db="EMBL/GenBank/DDBJ databases">
        <title>The draft genome sequence of Actinophytocola sp. 11-183.</title>
        <authorList>
            <person name="Wang W."/>
            <person name="Yuan L."/>
        </authorList>
    </citation>
    <scope>NUCLEOTIDE SEQUENCE [LARGE SCALE GENOMIC DNA]</scope>
    <source>
        <strain evidence="2 3">11-183</strain>
    </source>
</reference>
<dbReference type="EMBL" id="MSIE01000053">
    <property type="protein sequence ID" value="OLF13593.1"/>
    <property type="molecule type" value="Genomic_DNA"/>
</dbReference>
<name>A0A1Q8CGY1_9PSEU</name>
<keyword evidence="1" id="KW-1133">Transmembrane helix</keyword>
<evidence type="ECO:0000313" key="2">
    <source>
        <dbReference type="EMBL" id="OLF13593.1"/>
    </source>
</evidence>
<evidence type="ECO:0000256" key="1">
    <source>
        <dbReference type="SAM" id="Phobius"/>
    </source>
</evidence>
<keyword evidence="1" id="KW-0812">Transmembrane</keyword>
<keyword evidence="1" id="KW-0472">Membrane</keyword>
<organism evidence="2 3">
    <name type="scientific">Actinophytocola xanthii</name>
    <dbReference type="NCBI Taxonomy" id="1912961"/>
    <lineage>
        <taxon>Bacteria</taxon>
        <taxon>Bacillati</taxon>
        <taxon>Actinomycetota</taxon>
        <taxon>Actinomycetes</taxon>
        <taxon>Pseudonocardiales</taxon>
        <taxon>Pseudonocardiaceae</taxon>
    </lineage>
</organism>
<dbReference type="RefSeq" id="WP_075128469.1">
    <property type="nucleotide sequence ID" value="NZ_MSIE01000053.1"/>
</dbReference>
<protein>
    <submittedName>
        <fullName evidence="2">Uncharacterized protein</fullName>
    </submittedName>
</protein>
<sequence>MLRRRPHRTARSVLLHPATGWLTLAVLYFTAAVLNVLLAVNTNRLWPLLLATVLGVVSAGCALCAGRSLRG</sequence>
<gene>
    <name evidence="2" type="ORF">BU204_26470</name>
</gene>
<evidence type="ECO:0000313" key="3">
    <source>
        <dbReference type="Proteomes" id="UP000185596"/>
    </source>
</evidence>